<feature type="transmembrane region" description="Helical" evidence="5">
    <location>
        <begin position="60"/>
        <end position="81"/>
    </location>
</feature>
<evidence type="ECO:0000259" key="6">
    <source>
        <dbReference type="Pfam" id="PF06271"/>
    </source>
</evidence>
<evidence type="ECO:0000256" key="3">
    <source>
        <dbReference type="ARBA" id="ARBA00022989"/>
    </source>
</evidence>
<protein>
    <submittedName>
        <fullName evidence="7">RDD family protein</fullName>
    </submittedName>
</protein>
<evidence type="ECO:0000313" key="7">
    <source>
        <dbReference type="EMBL" id="TXG90124.1"/>
    </source>
</evidence>
<dbReference type="Pfam" id="PF06271">
    <property type="entry name" value="RDD"/>
    <property type="match status" value="1"/>
</dbReference>
<proteinExistence type="predicted"/>
<evidence type="ECO:0000256" key="5">
    <source>
        <dbReference type="SAM" id="Phobius"/>
    </source>
</evidence>
<evidence type="ECO:0000256" key="1">
    <source>
        <dbReference type="ARBA" id="ARBA00004141"/>
    </source>
</evidence>
<keyword evidence="2 5" id="KW-0812">Transmembrane</keyword>
<dbReference type="Proteomes" id="UP000471120">
    <property type="component" value="Unassembled WGS sequence"/>
</dbReference>
<name>A0A6P2CBI0_9NOCA</name>
<evidence type="ECO:0000256" key="2">
    <source>
        <dbReference type="ARBA" id="ARBA00022692"/>
    </source>
</evidence>
<organism evidence="7 8">
    <name type="scientific">Rhodococcus rhodnii</name>
    <dbReference type="NCBI Taxonomy" id="38312"/>
    <lineage>
        <taxon>Bacteria</taxon>
        <taxon>Bacillati</taxon>
        <taxon>Actinomycetota</taxon>
        <taxon>Actinomycetes</taxon>
        <taxon>Mycobacteriales</taxon>
        <taxon>Nocardiaceae</taxon>
        <taxon>Rhodococcus</taxon>
    </lineage>
</organism>
<feature type="domain" description="RDD" evidence="6">
    <location>
        <begin position="56"/>
        <end position="145"/>
    </location>
</feature>
<dbReference type="RefSeq" id="WP_010838769.1">
    <property type="nucleotide sequence ID" value="NZ_QRCM01000001.1"/>
</dbReference>
<evidence type="ECO:0000256" key="4">
    <source>
        <dbReference type="ARBA" id="ARBA00023136"/>
    </source>
</evidence>
<comment type="subcellular location">
    <subcellularLocation>
        <location evidence="1">Membrane</location>
        <topology evidence="1">Multi-pass membrane protein</topology>
    </subcellularLocation>
</comment>
<dbReference type="InterPro" id="IPR010432">
    <property type="entry name" value="RDD"/>
</dbReference>
<dbReference type="AlphaFoldDB" id="A0A6P2CBI0"/>
<gene>
    <name evidence="7" type="ORF">DW322_07700</name>
</gene>
<sequence>MITEQDPDDKGYRGFFDVRYDVDKILAENARLQAELDARPIPHGARGDARYPSPRTLRRMLAFAVDWSLHAAVLVLLFVTVPLGGGAVGLVTPFAGHLLVSFANRVVLQSVTQTTVGKALFDLRIIRSDNGQAADFAYLARTWLRGIPAATESVWKRGSSGFDFPNEVRGTHPEFPCAVRTRDLKARSPEPERA</sequence>
<reference evidence="7 8" key="1">
    <citation type="submission" date="2018-07" db="EMBL/GenBank/DDBJ databases">
        <title>Genome sequence of Rhodococcus rhodnii ATCC 35071 from Rhodnius prolixus.</title>
        <authorList>
            <person name="Patel V."/>
            <person name="Vogel K.J."/>
        </authorList>
    </citation>
    <scope>NUCLEOTIDE SEQUENCE [LARGE SCALE GENOMIC DNA]</scope>
    <source>
        <strain evidence="7 8">ATCC 35071</strain>
    </source>
</reference>
<keyword evidence="4 5" id="KW-0472">Membrane</keyword>
<keyword evidence="3 5" id="KW-1133">Transmembrane helix</keyword>
<dbReference type="GO" id="GO:0016020">
    <property type="term" value="C:membrane"/>
    <property type="evidence" value="ECO:0007669"/>
    <property type="project" value="UniProtKB-SubCell"/>
</dbReference>
<accession>A0A6P2CBI0</accession>
<evidence type="ECO:0000313" key="8">
    <source>
        <dbReference type="Proteomes" id="UP000471120"/>
    </source>
</evidence>
<comment type="caution">
    <text evidence="7">The sequence shown here is derived from an EMBL/GenBank/DDBJ whole genome shotgun (WGS) entry which is preliminary data.</text>
</comment>
<dbReference type="EMBL" id="QRCM01000001">
    <property type="protein sequence ID" value="TXG90124.1"/>
    <property type="molecule type" value="Genomic_DNA"/>
</dbReference>